<evidence type="ECO:0000313" key="4">
    <source>
        <dbReference type="Proteomes" id="UP000030185"/>
    </source>
</evidence>
<keyword evidence="4" id="KW-1185">Reference proteome</keyword>
<keyword evidence="3" id="KW-0808">Transferase</keyword>
<comment type="similarity">
    <text evidence="1">Belongs to the glycosyltransferase 2 family. WaaE/KdtX subfamily.</text>
</comment>
<dbReference type="STRING" id="153721.MYP_2483"/>
<dbReference type="CDD" id="cd00761">
    <property type="entry name" value="Glyco_tranf_GTA_type"/>
    <property type="match status" value="1"/>
</dbReference>
<dbReference type="PANTHER" id="PTHR43630">
    <property type="entry name" value="POLY-BETA-1,6-N-ACETYL-D-GLUCOSAMINE SYNTHASE"/>
    <property type="match status" value="1"/>
</dbReference>
<dbReference type="InterPro" id="IPR001173">
    <property type="entry name" value="Glyco_trans_2-like"/>
</dbReference>
<gene>
    <name evidence="3" type="ORF">MYP_2483</name>
</gene>
<proteinExistence type="inferred from homology"/>
<dbReference type="eggNOG" id="COG1215">
    <property type="taxonomic scope" value="Bacteria"/>
</dbReference>
<protein>
    <submittedName>
        <fullName evidence="3">Glycosyl transferase family 2</fullName>
    </submittedName>
</protein>
<feature type="domain" description="Glycosyltransferase 2-like" evidence="2">
    <location>
        <begin position="42"/>
        <end position="197"/>
    </location>
</feature>
<comment type="caution">
    <text evidence="3">The sequence shown here is derived from an EMBL/GenBank/DDBJ whole genome shotgun (WGS) entry which is preliminary data.</text>
</comment>
<dbReference type="Pfam" id="PF00535">
    <property type="entry name" value="Glycos_transf_2"/>
    <property type="match status" value="1"/>
</dbReference>
<reference evidence="3 4" key="1">
    <citation type="submission" date="2014-09" db="EMBL/GenBank/DDBJ databases">
        <title>Sporocytophaga myxococcoides PG-01 genome sequencing.</title>
        <authorList>
            <person name="Liu L."/>
            <person name="Gao P.J."/>
            <person name="Chen G.J."/>
            <person name="Wang L.S."/>
        </authorList>
    </citation>
    <scope>NUCLEOTIDE SEQUENCE [LARGE SCALE GENOMIC DNA]</scope>
    <source>
        <strain evidence="3 4">PG-01</strain>
    </source>
</reference>
<dbReference type="PANTHER" id="PTHR43630:SF2">
    <property type="entry name" value="GLYCOSYLTRANSFERASE"/>
    <property type="match status" value="1"/>
</dbReference>
<dbReference type="Proteomes" id="UP000030185">
    <property type="component" value="Unassembled WGS sequence"/>
</dbReference>
<dbReference type="Gene3D" id="3.90.550.10">
    <property type="entry name" value="Spore Coat Polysaccharide Biosynthesis Protein SpsA, Chain A"/>
    <property type="match status" value="1"/>
</dbReference>
<dbReference type="EMBL" id="BBLT01000004">
    <property type="protein sequence ID" value="GAL85254.1"/>
    <property type="molecule type" value="Genomic_DNA"/>
</dbReference>
<evidence type="ECO:0000256" key="1">
    <source>
        <dbReference type="ARBA" id="ARBA00038494"/>
    </source>
</evidence>
<accession>A0A098LFL2</accession>
<organism evidence="3 4">
    <name type="scientific">Sporocytophaga myxococcoides</name>
    <dbReference type="NCBI Taxonomy" id="153721"/>
    <lineage>
        <taxon>Bacteria</taxon>
        <taxon>Pseudomonadati</taxon>
        <taxon>Bacteroidota</taxon>
        <taxon>Cytophagia</taxon>
        <taxon>Cytophagales</taxon>
        <taxon>Cytophagaceae</taxon>
        <taxon>Sporocytophaga</taxon>
    </lineage>
</organism>
<evidence type="ECO:0000313" key="3">
    <source>
        <dbReference type="EMBL" id="GAL85254.1"/>
    </source>
</evidence>
<dbReference type="AlphaFoldDB" id="A0A098LFL2"/>
<evidence type="ECO:0000259" key="2">
    <source>
        <dbReference type="Pfam" id="PF00535"/>
    </source>
</evidence>
<sequence length="290" mass="33173">MPAWVYRHNNIQFKENDLYSLQIVDKIKEKLKRFQQDDPEVTIVIPAYNEEKNILRTLSSISELKTSYRTELIVANNNSKDRTQEILDRCGVRSVFVKDQGISYARQGGLEAAKAQIIANADADSIYPVEWLDTIIEPLHNSAISCSYGTYSFIPGEENNRLTLALYETAANAFFALKRMQRECVNVMGFNFAYRKADALDVGGFYHQLNRKITKRSEDGWMAMCLTKKGDLHLVESPLARVWTSDRRLMDDGSIGKALYNRAKTEISRIGIYFTAKGEINIEEEKAKKF</sequence>
<dbReference type="InterPro" id="IPR029044">
    <property type="entry name" value="Nucleotide-diphossugar_trans"/>
</dbReference>
<dbReference type="GO" id="GO:0016740">
    <property type="term" value="F:transferase activity"/>
    <property type="evidence" value="ECO:0007669"/>
    <property type="project" value="UniProtKB-KW"/>
</dbReference>
<name>A0A098LFL2_9BACT</name>
<dbReference type="SUPFAM" id="SSF53448">
    <property type="entry name" value="Nucleotide-diphospho-sugar transferases"/>
    <property type="match status" value="1"/>
</dbReference>